<comment type="caution">
    <text evidence="9">The sequence shown here is derived from an EMBL/GenBank/DDBJ whole genome shotgun (WGS) entry which is preliminary data.</text>
</comment>
<comment type="subcellular location">
    <subcellularLocation>
        <location evidence="1">Nucleus</location>
    </subcellularLocation>
</comment>
<name>A0AA35QU60_GEOBA</name>
<feature type="compositionally biased region" description="Acidic residues" evidence="7">
    <location>
        <begin position="66"/>
        <end position="90"/>
    </location>
</feature>
<protein>
    <recommendedName>
        <fullName evidence="3">Transcription elongation factor SPT5</fullName>
    </recommendedName>
    <alternativeName>
        <fullName evidence="4">Transcription elongation factor spt5</fullName>
    </alternativeName>
</protein>
<sequence>QLAGIVCSSRVQSSARLNSPFRSTKFLVLVPLDFLIVSLCSPCFLGSSNQFLHQSSPVSQPCAMSDSEEESVPSGDEEEEEEDEEEELLEEYEKAKKPRNQFIYEEAEETDEEEEEDEWETGAETLLKETRNRTSTYDSHEDDASKQRQLDMKRIWSEESEESIEEYYKKKYASTPTIGIDEMENQPREIQQQRLLPGVKDPNLWMVKCRIGTEKETVITLMKKFIQMQFGDSPLQIKSVVAKEGIKGYVYIEAFKQQHVKQAIEDIRNLSMGKWQQLMVPIREMTDVLRVFKDDAALKRGSWVRIKRGMYRDDIAQVDYVDKSRNQVALKMLPRVDYSRKRGALKGTEDATRKRKRGRPPAKLFDQEAIKSVGGEVSHDGDFVVFEGNHFRNGFLYKNFGMSAIVSGS</sequence>
<dbReference type="Pfam" id="PF11942">
    <property type="entry name" value="Spt5_N"/>
    <property type="match status" value="1"/>
</dbReference>
<dbReference type="GO" id="GO:0003729">
    <property type="term" value="F:mRNA binding"/>
    <property type="evidence" value="ECO:0007669"/>
    <property type="project" value="TreeGrafter"/>
</dbReference>
<evidence type="ECO:0000256" key="6">
    <source>
        <dbReference type="ARBA" id="ARBA00023242"/>
    </source>
</evidence>
<dbReference type="InterPro" id="IPR039385">
    <property type="entry name" value="NGN_Euk"/>
</dbReference>
<feature type="compositionally biased region" description="Acidic residues" evidence="7">
    <location>
        <begin position="105"/>
        <end position="121"/>
    </location>
</feature>
<keyword evidence="9" id="KW-0648">Protein biosynthesis</keyword>
<dbReference type="FunFam" id="3.30.70.940:FF:000005">
    <property type="entry name" value="Transcription elongation factor SPT5"/>
    <property type="match status" value="1"/>
</dbReference>
<dbReference type="CDD" id="cd06081">
    <property type="entry name" value="KOW_Spt5_1"/>
    <property type="match status" value="1"/>
</dbReference>
<organism evidence="9 10">
    <name type="scientific">Geodia barretti</name>
    <name type="common">Barrett's horny sponge</name>
    <dbReference type="NCBI Taxonomy" id="519541"/>
    <lineage>
        <taxon>Eukaryota</taxon>
        <taxon>Metazoa</taxon>
        <taxon>Porifera</taxon>
        <taxon>Demospongiae</taxon>
        <taxon>Heteroscleromorpha</taxon>
        <taxon>Tetractinellida</taxon>
        <taxon>Astrophorina</taxon>
        <taxon>Geodiidae</taxon>
        <taxon>Geodia</taxon>
    </lineage>
</organism>
<proteinExistence type="inferred from homology"/>
<dbReference type="Pfam" id="PF03439">
    <property type="entry name" value="Spt5-NGN"/>
    <property type="match status" value="1"/>
</dbReference>
<keyword evidence="6" id="KW-0539">Nucleus</keyword>
<dbReference type="InterPro" id="IPR006645">
    <property type="entry name" value="NGN-like_dom"/>
</dbReference>
<evidence type="ECO:0000256" key="7">
    <source>
        <dbReference type="SAM" id="MobiDB-lite"/>
    </source>
</evidence>
<dbReference type="InterPro" id="IPR036735">
    <property type="entry name" value="NGN_dom_sf"/>
</dbReference>
<evidence type="ECO:0000256" key="4">
    <source>
        <dbReference type="ARBA" id="ARBA00021370"/>
    </source>
</evidence>
<dbReference type="GO" id="GO:0006357">
    <property type="term" value="P:regulation of transcription by RNA polymerase II"/>
    <property type="evidence" value="ECO:0007669"/>
    <property type="project" value="InterPro"/>
</dbReference>
<evidence type="ECO:0000256" key="2">
    <source>
        <dbReference type="ARBA" id="ARBA00006956"/>
    </source>
</evidence>
<evidence type="ECO:0000259" key="8">
    <source>
        <dbReference type="SMART" id="SM00738"/>
    </source>
</evidence>
<keyword evidence="9" id="KW-0251">Elongation factor</keyword>
<dbReference type="SMART" id="SM00738">
    <property type="entry name" value="NGN"/>
    <property type="match status" value="1"/>
</dbReference>
<dbReference type="GO" id="GO:0003746">
    <property type="term" value="F:translation elongation factor activity"/>
    <property type="evidence" value="ECO:0007669"/>
    <property type="project" value="UniProtKB-KW"/>
</dbReference>
<gene>
    <name evidence="9" type="ORF">GBAR_LOCUS941</name>
</gene>
<dbReference type="CDD" id="cd09888">
    <property type="entry name" value="NGN_Euk"/>
    <property type="match status" value="1"/>
</dbReference>
<feature type="domain" description="NusG-like N-terminal" evidence="8">
    <location>
        <begin position="201"/>
        <end position="292"/>
    </location>
</feature>
<dbReference type="Gene3D" id="3.30.70.940">
    <property type="entry name" value="NusG, N-terminal domain"/>
    <property type="match status" value="1"/>
</dbReference>
<evidence type="ECO:0000313" key="9">
    <source>
        <dbReference type="EMBL" id="CAI7992210.1"/>
    </source>
</evidence>
<feature type="compositionally biased region" description="Basic and acidic residues" evidence="7">
    <location>
        <begin position="126"/>
        <end position="146"/>
    </location>
</feature>
<comment type="similarity">
    <text evidence="2">Belongs to the SPT5 family.</text>
</comment>
<keyword evidence="10" id="KW-1185">Reference proteome</keyword>
<accession>A0AA35QU60</accession>
<dbReference type="PANTHER" id="PTHR11125:SF7">
    <property type="entry name" value="TRANSCRIPTION ELONGATION FACTOR SPT5"/>
    <property type="match status" value="1"/>
</dbReference>
<feature type="region of interest" description="Disordered" evidence="7">
    <location>
        <begin position="55"/>
        <end position="146"/>
    </location>
</feature>
<dbReference type="InterPro" id="IPR005100">
    <property type="entry name" value="NGN-domain"/>
</dbReference>
<dbReference type="InterPro" id="IPR039659">
    <property type="entry name" value="SPT5"/>
</dbReference>
<evidence type="ECO:0000256" key="1">
    <source>
        <dbReference type="ARBA" id="ARBA00004123"/>
    </source>
</evidence>
<evidence type="ECO:0000313" key="10">
    <source>
        <dbReference type="Proteomes" id="UP001174909"/>
    </source>
</evidence>
<dbReference type="EMBL" id="CASHTH010000139">
    <property type="protein sequence ID" value="CAI7992210.1"/>
    <property type="molecule type" value="Genomic_DNA"/>
</dbReference>
<dbReference type="Pfam" id="PF23042">
    <property type="entry name" value="KOW1_SPT5"/>
    <property type="match status" value="1"/>
</dbReference>
<evidence type="ECO:0000256" key="3">
    <source>
        <dbReference type="ARBA" id="ARBA00020181"/>
    </source>
</evidence>
<dbReference type="InterPro" id="IPR041973">
    <property type="entry name" value="KOW_Spt5_1"/>
</dbReference>
<dbReference type="GO" id="GO:0032044">
    <property type="term" value="C:DSIF complex"/>
    <property type="evidence" value="ECO:0007669"/>
    <property type="project" value="TreeGrafter"/>
</dbReference>
<dbReference type="GO" id="GO:0006368">
    <property type="term" value="P:transcription elongation by RNA polymerase II"/>
    <property type="evidence" value="ECO:0007669"/>
    <property type="project" value="TreeGrafter"/>
</dbReference>
<dbReference type="InterPro" id="IPR022581">
    <property type="entry name" value="Spt5_N"/>
</dbReference>
<dbReference type="AlphaFoldDB" id="A0AA35QU60"/>
<feature type="non-terminal residue" evidence="9">
    <location>
        <position position="409"/>
    </location>
</feature>
<dbReference type="GO" id="GO:0032784">
    <property type="term" value="P:regulation of DNA-templated transcription elongation"/>
    <property type="evidence" value="ECO:0007669"/>
    <property type="project" value="InterPro"/>
</dbReference>
<dbReference type="PANTHER" id="PTHR11125">
    <property type="entry name" value="SUPPRESSOR OF TY 5"/>
    <property type="match status" value="1"/>
</dbReference>
<keyword evidence="5" id="KW-0804">Transcription</keyword>
<evidence type="ECO:0000256" key="5">
    <source>
        <dbReference type="ARBA" id="ARBA00023163"/>
    </source>
</evidence>
<reference evidence="9" key="1">
    <citation type="submission" date="2023-03" db="EMBL/GenBank/DDBJ databases">
        <authorList>
            <person name="Steffen K."/>
            <person name="Cardenas P."/>
        </authorList>
    </citation>
    <scope>NUCLEOTIDE SEQUENCE</scope>
</reference>
<dbReference type="Proteomes" id="UP001174909">
    <property type="component" value="Unassembled WGS sequence"/>
</dbReference>